<dbReference type="PANTHER" id="PTHR34861:SF10">
    <property type="entry name" value="CYCLASE"/>
    <property type="match status" value="1"/>
</dbReference>
<dbReference type="GO" id="GO:0004061">
    <property type="term" value="F:arylformamidase activity"/>
    <property type="evidence" value="ECO:0007669"/>
    <property type="project" value="InterPro"/>
</dbReference>
<dbReference type="Pfam" id="PF04199">
    <property type="entry name" value="Cyclase"/>
    <property type="match status" value="1"/>
</dbReference>
<accession>A0AAV9QAN4</accession>
<gene>
    <name evidence="2" type="ORF">LTR25_005183</name>
</gene>
<evidence type="ECO:0000256" key="1">
    <source>
        <dbReference type="ARBA" id="ARBA00007865"/>
    </source>
</evidence>
<dbReference type="AlphaFoldDB" id="A0AAV9QAN4"/>
<proteinExistence type="inferred from homology"/>
<keyword evidence="3" id="KW-1185">Reference proteome</keyword>
<dbReference type="InterPro" id="IPR037175">
    <property type="entry name" value="KFase_sf"/>
</dbReference>
<evidence type="ECO:0008006" key="4">
    <source>
        <dbReference type="Google" id="ProtNLM"/>
    </source>
</evidence>
<organism evidence="2 3">
    <name type="scientific">Vermiconidia calcicola</name>
    <dbReference type="NCBI Taxonomy" id="1690605"/>
    <lineage>
        <taxon>Eukaryota</taxon>
        <taxon>Fungi</taxon>
        <taxon>Dikarya</taxon>
        <taxon>Ascomycota</taxon>
        <taxon>Pezizomycotina</taxon>
        <taxon>Dothideomycetes</taxon>
        <taxon>Dothideomycetidae</taxon>
        <taxon>Mycosphaerellales</taxon>
        <taxon>Extremaceae</taxon>
        <taxon>Vermiconidia</taxon>
    </lineage>
</organism>
<dbReference type="PANTHER" id="PTHR34861">
    <property type="match status" value="1"/>
</dbReference>
<evidence type="ECO:0000313" key="3">
    <source>
        <dbReference type="Proteomes" id="UP001345827"/>
    </source>
</evidence>
<protein>
    <recommendedName>
        <fullName evidence="4">Cyclase</fullName>
    </recommendedName>
</protein>
<sequence length="320" mass="35755">MTVFNPDSHLLPKLSELESIPGAPKGAAWFWGKDDQLGRLNLLTPKRVAKAATLIESGETIGLNFPAELPYPSFYGREPFQHKLKHTLENVFDDLYTLNTQSGSQWDGFRHVGIMHNDAPLWYNNTSLEQIENSSKIGIHNWAKRGIVGRGVLLDFYSFAQKSYDPFSAKKISVDELMACVKAQNVEFEYGDILIVRTGWSEAYTNLDEKGREELGGKKSADLAFAGLARGHAMEEFLHDNYFSAVASDSPAFETWPFDEPEHLHHCLLPLWGVPIGEMWNLDDLAACCKRTGRYTFFITSSPANVKGGVASHPNAIAIF</sequence>
<reference evidence="2 3" key="1">
    <citation type="submission" date="2023-06" db="EMBL/GenBank/DDBJ databases">
        <title>Black Yeasts Isolated from many extreme environments.</title>
        <authorList>
            <person name="Coleine C."/>
            <person name="Stajich J.E."/>
            <person name="Selbmann L."/>
        </authorList>
    </citation>
    <scope>NUCLEOTIDE SEQUENCE [LARGE SCALE GENOMIC DNA]</scope>
    <source>
        <strain evidence="2 3">CCFEE 5887</strain>
    </source>
</reference>
<comment type="caution">
    <text evidence="2">The sequence shown here is derived from an EMBL/GenBank/DDBJ whole genome shotgun (WGS) entry which is preliminary data.</text>
</comment>
<dbReference type="GO" id="GO:0019441">
    <property type="term" value="P:L-tryptophan catabolic process to kynurenine"/>
    <property type="evidence" value="ECO:0007669"/>
    <property type="project" value="InterPro"/>
</dbReference>
<dbReference type="Gene3D" id="3.50.30.50">
    <property type="entry name" value="Putative cyclase"/>
    <property type="match status" value="1"/>
</dbReference>
<dbReference type="InterPro" id="IPR007325">
    <property type="entry name" value="KFase/CYL"/>
</dbReference>
<comment type="similarity">
    <text evidence="1">Belongs to the Cyclase 1 superfamily.</text>
</comment>
<dbReference type="EMBL" id="JAXLQG010000008">
    <property type="protein sequence ID" value="KAK5536509.1"/>
    <property type="molecule type" value="Genomic_DNA"/>
</dbReference>
<name>A0AAV9QAN4_9PEZI</name>
<dbReference type="Proteomes" id="UP001345827">
    <property type="component" value="Unassembled WGS sequence"/>
</dbReference>
<dbReference type="SUPFAM" id="SSF102198">
    <property type="entry name" value="Putative cyclase"/>
    <property type="match status" value="1"/>
</dbReference>
<evidence type="ECO:0000313" key="2">
    <source>
        <dbReference type="EMBL" id="KAK5536509.1"/>
    </source>
</evidence>